<keyword evidence="2 5" id="KW-0812">Transmembrane</keyword>
<dbReference type="Gene3D" id="1.20.1740.10">
    <property type="entry name" value="Amino acid/polyamine transporter I"/>
    <property type="match status" value="1"/>
</dbReference>
<evidence type="ECO:0000256" key="1">
    <source>
        <dbReference type="ARBA" id="ARBA00004141"/>
    </source>
</evidence>
<protein>
    <recommendedName>
        <fullName evidence="7">Amino acid permease</fullName>
    </recommendedName>
</protein>
<feature type="transmembrane region" description="Helical" evidence="5">
    <location>
        <begin position="86"/>
        <end position="110"/>
    </location>
</feature>
<feature type="transmembrane region" description="Helical" evidence="5">
    <location>
        <begin position="147"/>
        <end position="167"/>
    </location>
</feature>
<dbReference type="PANTHER" id="PTHR42770">
    <property type="entry name" value="AMINO ACID TRANSPORTER-RELATED"/>
    <property type="match status" value="1"/>
</dbReference>
<dbReference type="AlphaFoldDB" id="A0A6C0BAD9"/>
<feature type="transmembrane region" description="Helical" evidence="5">
    <location>
        <begin position="116"/>
        <end position="135"/>
    </location>
</feature>
<dbReference type="InterPro" id="IPR050367">
    <property type="entry name" value="APC_superfamily"/>
</dbReference>
<organism evidence="6">
    <name type="scientific">viral metagenome</name>
    <dbReference type="NCBI Taxonomy" id="1070528"/>
    <lineage>
        <taxon>unclassified sequences</taxon>
        <taxon>metagenomes</taxon>
        <taxon>organismal metagenomes</taxon>
    </lineage>
</organism>
<dbReference type="PANTHER" id="PTHR42770:SF11">
    <property type="entry name" value="INNER MEMBRANE TRANSPORT PROTEIN YBAT"/>
    <property type="match status" value="1"/>
</dbReference>
<evidence type="ECO:0000256" key="4">
    <source>
        <dbReference type="ARBA" id="ARBA00023136"/>
    </source>
</evidence>
<comment type="subcellular location">
    <subcellularLocation>
        <location evidence="1">Membrane</location>
        <topology evidence="1">Multi-pass membrane protein</topology>
    </subcellularLocation>
</comment>
<evidence type="ECO:0000256" key="3">
    <source>
        <dbReference type="ARBA" id="ARBA00022989"/>
    </source>
</evidence>
<feature type="transmembrane region" description="Helical" evidence="5">
    <location>
        <begin position="12"/>
        <end position="33"/>
    </location>
</feature>
<evidence type="ECO:0000256" key="5">
    <source>
        <dbReference type="SAM" id="Phobius"/>
    </source>
</evidence>
<reference evidence="6" key="1">
    <citation type="journal article" date="2020" name="Nature">
        <title>Giant virus diversity and host interactions through global metagenomics.</title>
        <authorList>
            <person name="Schulz F."/>
            <person name="Roux S."/>
            <person name="Paez-Espino D."/>
            <person name="Jungbluth S."/>
            <person name="Walsh D.A."/>
            <person name="Denef V.J."/>
            <person name="McMahon K.D."/>
            <person name="Konstantinidis K.T."/>
            <person name="Eloe-Fadrosh E.A."/>
            <person name="Kyrpides N.C."/>
            <person name="Woyke T."/>
        </authorList>
    </citation>
    <scope>NUCLEOTIDE SEQUENCE</scope>
    <source>
        <strain evidence="6">GVMAG-M-3300010158-60</strain>
    </source>
</reference>
<feature type="transmembrane region" description="Helical" evidence="5">
    <location>
        <begin position="187"/>
        <end position="204"/>
    </location>
</feature>
<evidence type="ECO:0008006" key="7">
    <source>
        <dbReference type="Google" id="ProtNLM"/>
    </source>
</evidence>
<accession>A0A6C0BAD9</accession>
<evidence type="ECO:0000313" key="6">
    <source>
        <dbReference type="EMBL" id="QHS89225.1"/>
    </source>
</evidence>
<keyword evidence="3 5" id="KW-1133">Transmembrane helix</keyword>
<sequence length="380" mass="40619">MALEKSLTLTDLTFFGIASIIGSGGFNLIGEAVMKAGNWWPASLAIAATVLMGSARTYEEAWEAFKTNTAESDFVKKIFGDRASDLTAVAVLLWNILSISTILVICSHMLFPEGTWFGQITFALTLLGGMGFLSIRGIEVNKEVINFFTAGLILILTAASVLGLGGLASKGLPSVPEKPDQSFVTSLLYFFFILAGFDALIKFTEEAKDPKDIPRSFYISNSLSTSLVLGLCIAFVTSVDMRKLRSFDNGIGEIFHAYLGGNTKTAVIYFSVLYMIITTFVAFLATTRYMYGLGDVYKGLGFMKTVNEAKAPTAAIFSTLATSAATILVNHTEWLVRAADFSLASLLLLVASAAAAEKGTLVEGGTAASMAGLMALSFLK</sequence>
<dbReference type="GO" id="GO:0016020">
    <property type="term" value="C:membrane"/>
    <property type="evidence" value="ECO:0007669"/>
    <property type="project" value="UniProtKB-SubCell"/>
</dbReference>
<feature type="transmembrane region" description="Helical" evidence="5">
    <location>
        <begin position="216"/>
        <end position="236"/>
    </location>
</feature>
<dbReference type="EMBL" id="MN739107">
    <property type="protein sequence ID" value="QHS89225.1"/>
    <property type="molecule type" value="Genomic_DNA"/>
</dbReference>
<evidence type="ECO:0000256" key="2">
    <source>
        <dbReference type="ARBA" id="ARBA00022692"/>
    </source>
</evidence>
<feature type="transmembrane region" description="Helical" evidence="5">
    <location>
        <begin position="39"/>
        <end position="58"/>
    </location>
</feature>
<dbReference type="PIRSF" id="PIRSF006060">
    <property type="entry name" value="AA_transporter"/>
    <property type="match status" value="1"/>
</dbReference>
<proteinExistence type="predicted"/>
<feature type="transmembrane region" description="Helical" evidence="5">
    <location>
        <begin position="266"/>
        <end position="291"/>
    </location>
</feature>
<keyword evidence="4 5" id="KW-0472">Membrane</keyword>
<name>A0A6C0BAD9_9ZZZZ</name>